<organism evidence="3 4">
    <name type="scientific">Cognatiyoonia koreensis</name>
    <dbReference type="NCBI Taxonomy" id="364200"/>
    <lineage>
        <taxon>Bacteria</taxon>
        <taxon>Pseudomonadati</taxon>
        <taxon>Pseudomonadota</taxon>
        <taxon>Alphaproteobacteria</taxon>
        <taxon>Rhodobacterales</taxon>
        <taxon>Paracoccaceae</taxon>
        <taxon>Cognatiyoonia</taxon>
    </lineage>
</organism>
<name>A0A1I0MNP0_9RHOB</name>
<gene>
    <name evidence="3" type="ORF">SAMN04488515_0099</name>
</gene>
<keyword evidence="2" id="KW-0472">Membrane</keyword>
<dbReference type="EMBL" id="FOIZ01000001">
    <property type="protein sequence ID" value="SEV89289.1"/>
    <property type="molecule type" value="Genomic_DNA"/>
</dbReference>
<feature type="compositionally biased region" description="Pro residues" evidence="1">
    <location>
        <begin position="101"/>
        <end position="110"/>
    </location>
</feature>
<evidence type="ECO:0000256" key="1">
    <source>
        <dbReference type="SAM" id="MobiDB-lite"/>
    </source>
</evidence>
<evidence type="ECO:0000256" key="2">
    <source>
        <dbReference type="SAM" id="Phobius"/>
    </source>
</evidence>
<keyword evidence="4" id="KW-1185">Reference proteome</keyword>
<dbReference type="AlphaFoldDB" id="A0A1I0MNP0"/>
<feature type="compositionally biased region" description="Acidic residues" evidence="1">
    <location>
        <begin position="178"/>
        <end position="201"/>
    </location>
</feature>
<keyword evidence="2" id="KW-1133">Transmembrane helix</keyword>
<dbReference type="STRING" id="364200.SAMN04488515_0099"/>
<protein>
    <submittedName>
        <fullName evidence="3">Cell division and transport-associated protein TolA</fullName>
    </submittedName>
</protein>
<reference evidence="3 4" key="1">
    <citation type="submission" date="2016-10" db="EMBL/GenBank/DDBJ databases">
        <authorList>
            <person name="de Groot N.N."/>
        </authorList>
    </citation>
    <scope>NUCLEOTIDE SEQUENCE [LARGE SCALE GENOMIC DNA]</scope>
    <source>
        <strain evidence="3 4">DSM 17925</strain>
    </source>
</reference>
<dbReference type="OrthoDB" id="7161229at2"/>
<dbReference type="RefSeq" id="WP_089988935.1">
    <property type="nucleotide sequence ID" value="NZ_FOIZ01000001.1"/>
</dbReference>
<evidence type="ECO:0000313" key="3">
    <source>
        <dbReference type="EMBL" id="SEV89289.1"/>
    </source>
</evidence>
<proteinExistence type="predicted"/>
<dbReference type="GO" id="GO:0051301">
    <property type="term" value="P:cell division"/>
    <property type="evidence" value="ECO:0007669"/>
    <property type="project" value="UniProtKB-KW"/>
</dbReference>
<sequence length="373" mass="39379">MATPGTYISAVGHAGLLIWLLAGWGLSQDPLEFETTNFTTVSGEEFAAMMAARSPNPGTAEPTALVQPEPEQQPDLPEPDETVAAVEPPTPVTPPEEETPPPEAPAPPAPVSDVTDTLPDVVSPPAPEPSPAIDEPIADTPPQQRPSDRVAPEPVAPPEPDVRIDDVAQEATEPTEAPTDEVVPEEPQEETAQEQATEEIVAEAVTPSGAPERSVRPTARPNRPAPVEEPASEPVVSETPPSNDAVENVLADIVGEETPAQPDVPEGPPMSGSEREGFRVAVNACWNVDPGSVAARVTVVAAFSLTPEGKVEANQVRLVSSEGDQSAVDTAFQAARRAILRCQGQTGYDLPAEKYGQWKDVEITFDPSGMRLR</sequence>
<feature type="transmembrane region" description="Helical" evidence="2">
    <location>
        <begin position="7"/>
        <end position="26"/>
    </location>
</feature>
<feature type="compositionally biased region" description="Low complexity" evidence="1">
    <location>
        <begin position="228"/>
        <end position="242"/>
    </location>
</feature>
<accession>A0A1I0MNP0</accession>
<keyword evidence="2" id="KW-0812">Transmembrane</keyword>
<keyword evidence="3" id="KW-0132">Cell division</keyword>
<dbReference type="Gene3D" id="3.30.1150.10">
    <property type="match status" value="1"/>
</dbReference>
<dbReference type="Proteomes" id="UP000199167">
    <property type="component" value="Unassembled WGS sequence"/>
</dbReference>
<evidence type="ECO:0000313" key="4">
    <source>
        <dbReference type="Proteomes" id="UP000199167"/>
    </source>
</evidence>
<keyword evidence="3" id="KW-0131">Cell cycle</keyword>
<feature type="region of interest" description="Disordered" evidence="1">
    <location>
        <begin position="53"/>
        <end position="244"/>
    </location>
</feature>